<evidence type="ECO:0000256" key="1">
    <source>
        <dbReference type="ARBA" id="ARBA00023224"/>
    </source>
</evidence>
<dbReference type="SUPFAM" id="SSF58104">
    <property type="entry name" value="Methyl-accepting chemotaxis protein (MCP) signaling domain"/>
    <property type="match status" value="1"/>
</dbReference>
<keyword evidence="1" id="KW-0807">Transducer</keyword>
<dbReference type="InterPro" id="IPR004090">
    <property type="entry name" value="Chemotax_Me-accpt_rcpt"/>
</dbReference>
<dbReference type="InterPro" id="IPR004089">
    <property type="entry name" value="MCPsignal_dom"/>
</dbReference>
<dbReference type="GO" id="GO:0006935">
    <property type="term" value="P:chemotaxis"/>
    <property type="evidence" value="ECO:0007669"/>
    <property type="project" value="InterPro"/>
</dbReference>
<dbReference type="Gene3D" id="1.10.287.950">
    <property type="entry name" value="Methyl-accepting chemotaxis protein"/>
    <property type="match status" value="1"/>
</dbReference>
<gene>
    <name evidence="4" type="ORF">SDC9_154185</name>
</gene>
<name>A0A645EY02_9ZZZZ</name>
<protein>
    <recommendedName>
        <fullName evidence="3">Methyl-accepting transducer domain-containing protein</fullName>
    </recommendedName>
</protein>
<sequence length="144" mass="15233">MSSLSSSLQNATKNIGGITDAIKSIASQTNLLALNAAIEAARVGEAGRGFAVVAREVRKLAEESNKSTDTIRDSISDIETVVSQIVPALATLSTEIATLKNRMDEINNLSNEESASIKAVIQSSKKIDNFNSELLASVDKLLIS</sequence>
<evidence type="ECO:0000313" key="4">
    <source>
        <dbReference type="EMBL" id="MPN06928.1"/>
    </source>
</evidence>
<dbReference type="GO" id="GO:0004888">
    <property type="term" value="F:transmembrane signaling receptor activity"/>
    <property type="evidence" value="ECO:0007669"/>
    <property type="project" value="InterPro"/>
</dbReference>
<accession>A0A645EY02</accession>
<dbReference type="PRINTS" id="PR00260">
    <property type="entry name" value="CHEMTRNSDUCR"/>
</dbReference>
<proteinExistence type="inferred from homology"/>
<reference evidence="4" key="1">
    <citation type="submission" date="2019-08" db="EMBL/GenBank/DDBJ databases">
        <authorList>
            <person name="Kucharzyk K."/>
            <person name="Murdoch R.W."/>
            <person name="Higgins S."/>
            <person name="Loffler F."/>
        </authorList>
    </citation>
    <scope>NUCLEOTIDE SEQUENCE</scope>
</reference>
<dbReference type="Pfam" id="PF00015">
    <property type="entry name" value="MCPsignal"/>
    <property type="match status" value="1"/>
</dbReference>
<dbReference type="PROSITE" id="PS50111">
    <property type="entry name" value="CHEMOTAXIS_TRANSDUC_2"/>
    <property type="match status" value="1"/>
</dbReference>
<dbReference type="GO" id="GO:0007165">
    <property type="term" value="P:signal transduction"/>
    <property type="evidence" value="ECO:0007669"/>
    <property type="project" value="UniProtKB-KW"/>
</dbReference>
<evidence type="ECO:0000259" key="3">
    <source>
        <dbReference type="PROSITE" id="PS50111"/>
    </source>
</evidence>
<comment type="caution">
    <text evidence="4">The sequence shown here is derived from an EMBL/GenBank/DDBJ whole genome shotgun (WGS) entry which is preliminary data.</text>
</comment>
<evidence type="ECO:0000256" key="2">
    <source>
        <dbReference type="ARBA" id="ARBA00029447"/>
    </source>
</evidence>
<dbReference type="AlphaFoldDB" id="A0A645EY02"/>
<dbReference type="PANTHER" id="PTHR32089:SF112">
    <property type="entry name" value="LYSOZYME-LIKE PROTEIN-RELATED"/>
    <property type="match status" value="1"/>
</dbReference>
<dbReference type="SMART" id="SM00283">
    <property type="entry name" value="MA"/>
    <property type="match status" value="1"/>
</dbReference>
<feature type="domain" description="Methyl-accepting transducer" evidence="3">
    <location>
        <begin position="1"/>
        <end position="144"/>
    </location>
</feature>
<organism evidence="4">
    <name type="scientific">bioreactor metagenome</name>
    <dbReference type="NCBI Taxonomy" id="1076179"/>
    <lineage>
        <taxon>unclassified sequences</taxon>
        <taxon>metagenomes</taxon>
        <taxon>ecological metagenomes</taxon>
    </lineage>
</organism>
<comment type="similarity">
    <text evidence="2">Belongs to the methyl-accepting chemotaxis (MCP) protein family.</text>
</comment>
<dbReference type="PANTHER" id="PTHR32089">
    <property type="entry name" value="METHYL-ACCEPTING CHEMOTAXIS PROTEIN MCPB"/>
    <property type="match status" value="1"/>
</dbReference>
<dbReference type="GO" id="GO:0016020">
    <property type="term" value="C:membrane"/>
    <property type="evidence" value="ECO:0007669"/>
    <property type="project" value="InterPro"/>
</dbReference>
<dbReference type="EMBL" id="VSSQ01052876">
    <property type="protein sequence ID" value="MPN06928.1"/>
    <property type="molecule type" value="Genomic_DNA"/>
</dbReference>